<organism evidence="1 2">
    <name type="scientific">Anaerosporobacter mobilis DSM 15930</name>
    <dbReference type="NCBI Taxonomy" id="1120996"/>
    <lineage>
        <taxon>Bacteria</taxon>
        <taxon>Bacillati</taxon>
        <taxon>Bacillota</taxon>
        <taxon>Clostridia</taxon>
        <taxon>Lachnospirales</taxon>
        <taxon>Lachnospiraceae</taxon>
        <taxon>Anaerosporobacter</taxon>
    </lineage>
</organism>
<name>A0A1M7MX43_9FIRM</name>
<dbReference type="Gene3D" id="3.40.630.30">
    <property type="match status" value="1"/>
</dbReference>
<reference evidence="1 2" key="1">
    <citation type="submission" date="2016-11" db="EMBL/GenBank/DDBJ databases">
        <authorList>
            <person name="Jaros S."/>
            <person name="Januszkiewicz K."/>
            <person name="Wedrychowicz H."/>
        </authorList>
    </citation>
    <scope>NUCLEOTIDE SEQUENCE [LARGE SCALE GENOMIC DNA]</scope>
    <source>
        <strain evidence="1 2">DSM 15930</strain>
    </source>
</reference>
<dbReference type="STRING" id="1120996.SAMN02746066_04091"/>
<protein>
    <submittedName>
        <fullName evidence="1">Uncharacterized protein</fullName>
    </submittedName>
</protein>
<gene>
    <name evidence="1" type="ORF">SAMN02746066_04091</name>
</gene>
<proteinExistence type="predicted"/>
<dbReference type="Proteomes" id="UP000184038">
    <property type="component" value="Unassembled WGS sequence"/>
</dbReference>
<dbReference type="OrthoDB" id="9773249at2"/>
<dbReference type="InterPro" id="IPR016181">
    <property type="entry name" value="Acyl_CoA_acyltransferase"/>
</dbReference>
<dbReference type="EMBL" id="FRCP01000023">
    <property type="protein sequence ID" value="SHM95742.1"/>
    <property type="molecule type" value="Genomic_DNA"/>
</dbReference>
<accession>A0A1M7MX43</accession>
<evidence type="ECO:0000313" key="1">
    <source>
        <dbReference type="EMBL" id="SHM95742.1"/>
    </source>
</evidence>
<dbReference type="RefSeq" id="WP_073290836.1">
    <property type="nucleotide sequence ID" value="NZ_FRCP01000023.1"/>
</dbReference>
<sequence>MGKNLQYVKFTQINLSDHFFDSLREDYVGFEDWFHKKAEEFAYVHYDKESNLDGFLYVKLDGTYINDVEPVIKSEKIVKIGTFKINPHGTRLGERFIKSALDYAIEEKASVCYVTIFEKHSALISLLQKYGFQKYGVKKSSNGEELVLLKELTNTTGNVITDYPLINTNSKRKFLLSIYPNYHTVMFPDSMLNNESSTMLKDVPYTNSIHKIYICRMEGVDSLQNGDIIIVYRTAEAGKNAEYSSVVTSVCIVETVKSQNEFKDFEDFYRYACTYSVFDKDDLSKWYKKGNCIAINMTYNCAFKKRITRHELIESLGLPRSNYWGFMKVTDEQFSQILKVGEVNESIIIN</sequence>
<dbReference type="AlphaFoldDB" id="A0A1M7MX43"/>
<evidence type="ECO:0000313" key="2">
    <source>
        <dbReference type="Proteomes" id="UP000184038"/>
    </source>
</evidence>
<dbReference type="SUPFAM" id="SSF55729">
    <property type="entry name" value="Acyl-CoA N-acyltransferases (Nat)"/>
    <property type="match status" value="1"/>
</dbReference>
<keyword evidence="2" id="KW-1185">Reference proteome</keyword>